<evidence type="ECO:0000313" key="1">
    <source>
        <dbReference type="EMBL" id="CAL4078801.1"/>
    </source>
</evidence>
<proteinExistence type="predicted"/>
<organism evidence="1 2">
    <name type="scientific">Meganyctiphanes norvegica</name>
    <name type="common">Northern krill</name>
    <name type="synonym">Thysanopoda norvegica</name>
    <dbReference type="NCBI Taxonomy" id="48144"/>
    <lineage>
        <taxon>Eukaryota</taxon>
        <taxon>Metazoa</taxon>
        <taxon>Ecdysozoa</taxon>
        <taxon>Arthropoda</taxon>
        <taxon>Crustacea</taxon>
        <taxon>Multicrustacea</taxon>
        <taxon>Malacostraca</taxon>
        <taxon>Eumalacostraca</taxon>
        <taxon>Eucarida</taxon>
        <taxon>Euphausiacea</taxon>
        <taxon>Euphausiidae</taxon>
        <taxon>Meganyctiphanes</taxon>
    </lineage>
</organism>
<keyword evidence="2" id="KW-1185">Reference proteome</keyword>
<accession>A0AAV2QBE8</accession>
<dbReference type="Proteomes" id="UP001497623">
    <property type="component" value="Unassembled WGS sequence"/>
</dbReference>
<gene>
    <name evidence="1" type="ORF">MNOR_LOCUS10752</name>
</gene>
<evidence type="ECO:0008006" key="3">
    <source>
        <dbReference type="Google" id="ProtNLM"/>
    </source>
</evidence>
<protein>
    <recommendedName>
        <fullName evidence="3">Maturase K</fullName>
    </recommendedName>
</protein>
<comment type="caution">
    <text evidence="1">The sequence shown here is derived from an EMBL/GenBank/DDBJ whole genome shotgun (WGS) entry which is preliminary data.</text>
</comment>
<name>A0AAV2QBE8_MEGNR</name>
<reference evidence="1 2" key="1">
    <citation type="submission" date="2024-05" db="EMBL/GenBank/DDBJ databases">
        <authorList>
            <person name="Wallberg A."/>
        </authorList>
    </citation>
    <scope>NUCLEOTIDE SEQUENCE [LARGE SCALE GENOMIC DNA]</scope>
</reference>
<dbReference type="AlphaFoldDB" id="A0AAV2QBE8"/>
<dbReference type="EMBL" id="CAXKWB010005519">
    <property type="protein sequence ID" value="CAL4078801.1"/>
    <property type="molecule type" value="Genomic_DNA"/>
</dbReference>
<evidence type="ECO:0000313" key="2">
    <source>
        <dbReference type="Proteomes" id="UP001497623"/>
    </source>
</evidence>
<sequence>MKNVLRKYIAIYFWPQGSFRFLLLAPRASKRLKFLLLATVKGLRFPSYVPFLNVRQYKGIYCWPKESARFVFSYMKNVLREYIHILLTSRPSKRLKSLILATVKELSFPSYLPFSYMKNVLREYLVTILCYFCPSFFLLELHCAPQDCCCCRRACRGPAKTWLNIKNHEHFSFHT</sequence>